<evidence type="ECO:0000313" key="4">
    <source>
        <dbReference type="Proteomes" id="UP001519332"/>
    </source>
</evidence>
<keyword evidence="2" id="KW-1133">Transmembrane helix</keyword>
<evidence type="ECO:0000256" key="1">
    <source>
        <dbReference type="SAM" id="MobiDB-lite"/>
    </source>
</evidence>
<sequence length="220" mass="23550">MPIRTNRGRAAVYRRLWGWPLRSPRHLAAVAVFILAIVLFLSYILPRVTGGSQSPQNTAAGSTTSTKATGASAVPSQGAPGIVPPATQSPAGSSPQQSQTPTQTRQSPSENKTPARADPKAVDAALKWAEAFVNHPDGVSAQDWLNSMRDLTTEEYFATRLSTIDPKTVQAKAIRGGPRATAESYTSSVTVEVPTDFKKLSITVIKTGDGWRVNEHTEVD</sequence>
<accession>A0ABS4T858</accession>
<proteinExistence type="predicted"/>
<feature type="compositionally biased region" description="Low complexity" evidence="1">
    <location>
        <begin position="58"/>
        <end position="73"/>
    </location>
</feature>
<comment type="caution">
    <text evidence="3">The sequence shown here is derived from an EMBL/GenBank/DDBJ whole genome shotgun (WGS) entry which is preliminary data.</text>
</comment>
<feature type="compositionally biased region" description="Low complexity" evidence="1">
    <location>
        <begin position="84"/>
        <end position="109"/>
    </location>
</feature>
<name>A0ABS4T858_9PSEU</name>
<gene>
    <name evidence="3" type="ORF">JOF56_000999</name>
</gene>
<organism evidence="3 4">
    <name type="scientific">Kibdelosporangium banguiense</name>
    <dbReference type="NCBI Taxonomy" id="1365924"/>
    <lineage>
        <taxon>Bacteria</taxon>
        <taxon>Bacillati</taxon>
        <taxon>Actinomycetota</taxon>
        <taxon>Actinomycetes</taxon>
        <taxon>Pseudonocardiales</taxon>
        <taxon>Pseudonocardiaceae</taxon>
        <taxon>Kibdelosporangium</taxon>
    </lineage>
</organism>
<dbReference type="EMBL" id="JAGINW010000001">
    <property type="protein sequence ID" value="MBP2320614.1"/>
    <property type="molecule type" value="Genomic_DNA"/>
</dbReference>
<evidence type="ECO:0000256" key="2">
    <source>
        <dbReference type="SAM" id="Phobius"/>
    </source>
</evidence>
<keyword evidence="2" id="KW-0812">Transmembrane</keyword>
<keyword evidence="4" id="KW-1185">Reference proteome</keyword>
<protein>
    <submittedName>
        <fullName evidence="3">Cytoskeletal protein RodZ</fullName>
    </submittedName>
</protein>
<dbReference type="Proteomes" id="UP001519332">
    <property type="component" value="Unassembled WGS sequence"/>
</dbReference>
<feature type="transmembrane region" description="Helical" evidence="2">
    <location>
        <begin position="26"/>
        <end position="45"/>
    </location>
</feature>
<evidence type="ECO:0000313" key="3">
    <source>
        <dbReference type="EMBL" id="MBP2320614.1"/>
    </source>
</evidence>
<dbReference type="RefSeq" id="WP_209634982.1">
    <property type="nucleotide sequence ID" value="NZ_JAGINW010000001.1"/>
</dbReference>
<reference evidence="3 4" key="1">
    <citation type="submission" date="2021-03" db="EMBL/GenBank/DDBJ databases">
        <title>Sequencing the genomes of 1000 actinobacteria strains.</title>
        <authorList>
            <person name="Klenk H.-P."/>
        </authorList>
    </citation>
    <scope>NUCLEOTIDE SEQUENCE [LARGE SCALE GENOMIC DNA]</scope>
    <source>
        <strain evidence="3 4">DSM 46670</strain>
    </source>
</reference>
<keyword evidence="2" id="KW-0472">Membrane</keyword>
<feature type="region of interest" description="Disordered" evidence="1">
    <location>
        <begin position="51"/>
        <end position="120"/>
    </location>
</feature>